<dbReference type="InterPro" id="IPR047216">
    <property type="entry name" value="Endonuclease_DUF559_bact"/>
</dbReference>
<keyword evidence="2" id="KW-0489">Methyltransferase</keyword>
<comment type="caution">
    <text evidence="2">The sequence shown here is derived from an EMBL/GenBank/DDBJ whole genome shotgun (WGS) entry which is preliminary data.</text>
</comment>
<keyword evidence="3" id="KW-1185">Reference proteome</keyword>
<dbReference type="PANTHER" id="PTHR38590:SF1">
    <property type="entry name" value="BLL0828 PROTEIN"/>
    <property type="match status" value="1"/>
</dbReference>
<dbReference type="eggNOG" id="COG2852">
    <property type="taxonomic scope" value="Bacteria"/>
</dbReference>
<dbReference type="CDD" id="cd01038">
    <property type="entry name" value="Endonuclease_DUF559"/>
    <property type="match status" value="1"/>
</dbReference>
<evidence type="ECO:0000313" key="2">
    <source>
        <dbReference type="EMBL" id="ELR68418.1"/>
    </source>
</evidence>
<dbReference type="SUPFAM" id="SSF52980">
    <property type="entry name" value="Restriction endonuclease-like"/>
    <property type="match status" value="1"/>
</dbReference>
<dbReference type="STRING" id="1237149.C900_00386"/>
<dbReference type="PANTHER" id="PTHR38590">
    <property type="entry name" value="BLL0828 PROTEIN"/>
    <property type="match status" value="1"/>
</dbReference>
<dbReference type="Gene3D" id="3.40.960.10">
    <property type="entry name" value="VSR Endonuclease"/>
    <property type="match status" value="1"/>
</dbReference>
<dbReference type="Proteomes" id="UP000011135">
    <property type="component" value="Unassembled WGS sequence"/>
</dbReference>
<reference evidence="2 3" key="1">
    <citation type="submission" date="2012-12" db="EMBL/GenBank/DDBJ databases">
        <title>Genome assembly of Fulvivirga imtechensis AK7.</title>
        <authorList>
            <person name="Nupur N."/>
            <person name="Khatri I."/>
            <person name="Kumar R."/>
            <person name="Subramanian S."/>
            <person name="Pinnaka A."/>
        </authorList>
    </citation>
    <scope>NUCLEOTIDE SEQUENCE [LARGE SCALE GENOMIC DNA]</scope>
    <source>
        <strain evidence="2 3">AK7</strain>
    </source>
</reference>
<dbReference type="InterPro" id="IPR011335">
    <property type="entry name" value="Restrct_endonuc-II-like"/>
</dbReference>
<sequence>MKDYSFFHNAKPSTFSNARALRNNMTAAEKALWKSLRRKQIAGLRFRRQHPVGNFILDFYCHDIKLAIEVDGPIHDRPEQKEYDQARDQQIRNKGIQMLRFSNDEVFDNIQMVIEEIKRFIPHP</sequence>
<gene>
    <name evidence="2" type="ORF">C900_00386</name>
</gene>
<name>L8JJJ9_9BACT</name>
<protein>
    <submittedName>
        <fullName evidence="2">DNA methylase, putative</fullName>
    </submittedName>
</protein>
<dbReference type="EMBL" id="AMZN01000115">
    <property type="protein sequence ID" value="ELR68418.1"/>
    <property type="molecule type" value="Genomic_DNA"/>
</dbReference>
<evidence type="ECO:0000313" key="3">
    <source>
        <dbReference type="Proteomes" id="UP000011135"/>
    </source>
</evidence>
<accession>L8JJJ9</accession>
<dbReference type="RefSeq" id="WP_009583303.1">
    <property type="nucleotide sequence ID" value="NZ_AMZN01000115.1"/>
</dbReference>
<organism evidence="2 3">
    <name type="scientific">Fulvivirga imtechensis AK7</name>
    <dbReference type="NCBI Taxonomy" id="1237149"/>
    <lineage>
        <taxon>Bacteria</taxon>
        <taxon>Pseudomonadati</taxon>
        <taxon>Bacteroidota</taxon>
        <taxon>Cytophagia</taxon>
        <taxon>Cytophagales</taxon>
        <taxon>Fulvivirgaceae</taxon>
        <taxon>Fulvivirga</taxon>
    </lineage>
</organism>
<evidence type="ECO:0000259" key="1">
    <source>
        <dbReference type="Pfam" id="PF04480"/>
    </source>
</evidence>
<dbReference type="Pfam" id="PF04480">
    <property type="entry name" value="DUF559"/>
    <property type="match status" value="1"/>
</dbReference>
<dbReference type="GO" id="GO:0008168">
    <property type="term" value="F:methyltransferase activity"/>
    <property type="evidence" value="ECO:0007669"/>
    <property type="project" value="UniProtKB-KW"/>
</dbReference>
<dbReference type="GO" id="GO:0032259">
    <property type="term" value="P:methylation"/>
    <property type="evidence" value="ECO:0007669"/>
    <property type="project" value="UniProtKB-KW"/>
</dbReference>
<proteinExistence type="predicted"/>
<feature type="domain" description="DUF559" evidence="1">
    <location>
        <begin position="16"/>
        <end position="121"/>
    </location>
</feature>
<dbReference type="AlphaFoldDB" id="L8JJJ9"/>
<keyword evidence="2" id="KW-0808">Transferase</keyword>
<dbReference type="OrthoDB" id="9798754at2"/>
<dbReference type="InterPro" id="IPR007569">
    <property type="entry name" value="DUF559"/>
</dbReference>